<evidence type="ECO:0000313" key="1">
    <source>
        <dbReference type="EMBL" id="TWI27009.1"/>
    </source>
</evidence>
<protein>
    <submittedName>
        <fullName evidence="1">Uncharacterized protein</fullName>
    </submittedName>
</protein>
<evidence type="ECO:0000313" key="2">
    <source>
        <dbReference type="Proteomes" id="UP000317122"/>
    </source>
</evidence>
<dbReference type="OrthoDB" id="9806939at2"/>
<dbReference type="Proteomes" id="UP000317122">
    <property type="component" value="Unassembled WGS sequence"/>
</dbReference>
<dbReference type="AlphaFoldDB" id="A0A562N483"/>
<accession>A0A562N483</accession>
<comment type="caution">
    <text evidence="1">The sequence shown here is derived from an EMBL/GenBank/DDBJ whole genome shotgun (WGS) entry which is preliminary data.</text>
</comment>
<dbReference type="RefSeq" id="WP_145721679.1">
    <property type="nucleotide sequence ID" value="NZ_BSPF01000015.1"/>
</dbReference>
<keyword evidence="2" id="KW-1185">Reference proteome</keyword>
<name>A0A562N483_9HYPH</name>
<organism evidence="1 2">
    <name type="scientific">Mesorhizobium tianshanense</name>
    <dbReference type="NCBI Taxonomy" id="39844"/>
    <lineage>
        <taxon>Bacteria</taxon>
        <taxon>Pseudomonadati</taxon>
        <taxon>Pseudomonadota</taxon>
        <taxon>Alphaproteobacteria</taxon>
        <taxon>Hyphomicrobiales</taxon>
        <taxon>Phyllobacteriaceae</taxon>
        <taxon>Mesorhizobium</taxon>
    </lineage>
</organism>
<dbReference type="EMBL" id="VLKT01000044">
    <property type="protein sequence ID" value="TWI27009.1"/>
    <property type="molecule type" value="Genomic_DNA"/>
</dbReference>
<gene>
    <name evidence="1" type="ORF">IQ26_05705</name>
</gene>
<proteinExistence type="predicted"/>
<sequence>MTIIGRCNFGKLAVAVSMTIAILFSAGRAIAQGSRIELAQADVSTEARGPFGCILGRPSLATNQDVGSTLQHRIDMVGSERYNASTISRKLHITR</sequence>
<reference evidence="1 2" key="1">
    <citation type="journal article" date="2015" name="Stand. Genomic Sci.">
        <title>Genomic Encyclopedia of Bacterial and Archaeal Type Strains, Phase III: the genomes of soil and plant-associated and newly described type strains.</title>
        <authorList>
            <person name="Whitman W.B."/>
            <person name="Woyke T."/>
            <person name="Klenk H.P."/>
            <person name="Zhou Y."/>
            <person name="Lilburn T.G."/>
            <person name="Beck B.J."/>
            <person name="De Vos P."/>
            <person name="Vandamme P."/>
            <person name="Eisen J.A."/>
            <person name="Garrity G."/>
            <person name="Hugenholtz P."/>
            <person name="Kyrpides N.C."/>
        </authorList>
    </citation>
    <scope>NUCLEOTIDE SEQUENCE [LARGE SCALE GENOMIC DNA]</scope>
    <source>
        <strain evidence="1 2">CGMCC 1.2546</strain>
    </source>
</reference>